<name>A0A1B2DCD8_9BACL</name>
<dbReference type="Pfam" id="PF07238">
    <property type="entry name" value="PilZ"/>
    <property type="match status" value="1"/>
</dbReference>
<dbReference type="InterPro" id="IPR009875">
    <property type="entry name" value="PilZ_domain"/>
</dbReference>
<dbReference type="GO" id="GO:0035438">
    <property type="term" value="F:cyclic-di-GMP binding"/>
    <property type="evidence" value="ECO:0007669"/>
    <property type="project" value="InterPro"/>
</dbReference>
<dbReference type="SUPFAM" id="SSF141371">
    <property type="entry name" value="PilZ domain-like"/>
    <property type="match status" value="1"/>
</dbReference>
<evidence type="ECO:0000313" key="2">
    <source>
        <dbReference type="EMBL" id="ANY65384.1"/>
    </source>
</evidence>
<dbReference type="EMBL" id="CP016808">
    <property type="protein sequence ID" value="ANY65384.1"/>
    <property type="molecule type" value="Genomic_DNA"/>
</dbReference>
<feature type="domain" description="PilZ" evidence="1">
    <location>
        <begin position="40"/>
        <end position="103"/>
    </location>
</feature>
<proteinExistence type="predicted"/>
<gene>
    <name evidence="2" type="ORF">BBD42_02035</name>
</gene>
<accession>A0A1B2DCD8</accession>
<reference evidence="2" key="1">
    <citation type="submission" date="2016-08" db="EMBL/GenBank/DDBJ databases">
        <title>Complete Genome Seqeunce of Paenibacillus sp. BIHB 4019 from tea rhizoplane.</title>
        <authorList>
            <person name="Thakur R."/>
            <person name="Swarnkar M.K."/>
            <person name="Gulati A."/>
        </authorList>
    </citation>
    <scope>NUCLEOTIDE SEQUENCE [LARGE SCALE GENOMIC DNA]</scope>
    <source>
        <strain evidence="2">BIHB4019</strain>
    </source>
</reference>
<dbReference type="RefSeq" id="WP_056034155.1">
    <property type="nucleotide sequence ID" value="NZ_CP016808.1"/>
</dbReference>
<protein>
    <recommendedName>
        <fullName evidence="1">PilZ domain-containing protein</fullName>
    </recommendedName>
</protein>
<evidence type="ECO:0000259" key="1">
    <source>
        <dbReference type="Pfam" id="PF07238"/>
    </source>
</evidence>
<sequence length="143" mass="16575">MDGKEENSRSKVRLKLRPGIKAGLRLLNRHGHLMSPSTGTVLVLNLSQEGLCFWSSLRLPVHRMYMVEVRMKLSGKNIRLQGNVVWRKRTDNVFEYGMHFQPPLLIKSIITRLLNEELLAQQPQQRKIHQLYRSLNAGSTFVK</sequence>
<dbReference type="AlphaFoldDB" id="A0A1B2DCD8"/>
<organism evidence="2">
    <name type="scientific">Paenibacillus sp. BIHB 4019</name>
    <dbReference type="NCBI Taxonomy" id="1870819"/>
    <lineage>
        <taxon>Bacteria</taxon>
        <taxon>Bacillati</taxon>
        <taxon>Bacillota</taxon>
        <taxon>Bacilli</taxon>
        <taxon>Bacillales</taxon>
        <taxon>Paenibacillaceae</taxon>
        <taxon>Paenibacillus</taxon>
    </lineage>
</organism>